<dbReference type="Proteomes" id="UP001430360">
    <property type="component" value="Unassembled WGS sequence"/>
</dbReference>
<name>A0ABS8U9K1_9GAMM</name>
<accession>A0ABS8U9K1</accession>
<evidence type="ECO:0000313" key="2">
    <source>
        <dbReference type="EMBL" id="MCD9096171.1"/>
    </source>
</evidence>
<evidence type="ECO:0000313" key="3">
    <source>
        <dbReference type="Proteomes" id="UP001430360"/>
    </source>
</evidence>
<protein>
    <submittedName>
        <fullName evidence="2">Uncharacterized protein</fullName>
    </submittedName>
</protein>
<feature type="region of interest" description="Disordered" evidence="1">
    <location>
        <begin position="85"/>
        <end position="109"/>
    </location>
</feature>
<sequence>MSKQPLNIFRTDIEDIAESIKLKLMAHDEAAQIGVDSAGDVSIAWPDAADVPADWLIGTYTRKARVDDIEFDLVERLRELKAQQAKRRVVSVPATPKPAPKRTAAQQPSVLRRISESALGCIPAPALRPRSAAPAVRPKGPETVAEFRARGGKVEHVQGFEAVRPSIARPAWKAAA</sequence>
<keyword evidence="3" id="KW-1185">Reference proteome</keyword>
<dbReference type="RefSeq" id="WP_232134644.1">
    <property type="nucleotide sequence ID" value="NZ_JAJQKU010000001.1"/>
</dbReference>
<reference evidence="2" key="2">
    <citation type="journal article" date="2022" name="Syst. Appl. Microbiol.">
        <title>Physiological and genomic characterisation of Luteimonas fraxinea sp. nov., a bacterial species associated with trees tolerant to ash dieback.</title>
        <authorList>
            <person name="Ulrich K."/>
            <person name="Becker R."/>
            <person name="Behrendt U."/>
            <person name="Kube M."/>
            <person name="Schneck V."/>
            <person name="Ulrich A."/>
        </authorList>
    </citation>
    <scope>NUCLEOTIDE SEQUENCE</scope>
    <source>
        <strain evidence="2">A1P009</strain>
    </source>
</reference>
<proteinExistence type="predicted"/>
<gene>
    <name evidence="2" type="ORF">LTT95_04380</name>
</gene>
<evidence type="ECO:0000256" key="1">
    <source>
        <dbReference type="SAM" id="MobiDB-lite"/>
    </source>
</evidence>
<reference evidence="2" key="1">
    <citation type="submission" date="2021-12" db="EMBL/GenBank/DDBJ databases">
        <authorList>
            <person name="Ulrich A."/>
        </authorList>
    </citation>
    <scope>NUCLEOTIDE SEQUENCE</scope>
    <source>
        <strain evidence="2">A1P009</strain>
    </source>
</reference>
<comment type="caution">
    <text evidence="2">The sequence shown here is derived from an EMBL/GenBank/DDBJ whole genome shotgun (WGS) entry which is preliminary data.</text>
</comment>
<organism evidence="2 3">
    <name type="scientific">Luteimonas fraxinea</name>
    <dbReference type="NCBI Taxonomy" id="2901869"/>
    <lineage>
        <taxon>Bacteria</taxon>
        <taxon>Pseudomonadati</taxon>
        <taxon>Pseudomonadota</taxon>
        <taxon>Gammaproteobacteria</taxon>
        <taxon>Lysobacterales</taxon>
        <taxon>Lysobacteraceae</taxon>
        <taxon>Luteimonas</taxon>
    </lineage>
</organism>
<dbReference type="EMBL" id="JAJQKU010000001">
    <property type="protein sequence ID" value="MCD9096171.1"/>
    <property type="molecule type" value="Genomic_DNA"/>
</dbReference>